<keyword evidence="5" id="KW-1185">Reference proteome</keyword>
<accession>A0A417YY71</accession>
<evidence type="ECO:0000259" key="3">
    <source>
        <dbReference type="Pfam" id="PF01551"/>
    </source>
</evidence>
<proteinExistence type="predicted"/>
<dbReference type="SUPFAM" id="SSF51261">
    <property type="entry name" value="Duplicated hybrid motif"/>
    <property type="match status" value="1"/>
</dbReference>
<dbReference type="CDD" id="cd12797">
    <property type="entry name" value="M23_peptidase"/>
    <property type="match status" value="1"/>
</dbReference>
<dbReference type="InterPro" id="IPR016047">
    <property type="entry name" value="M23ase_b-sheet_dom"/>
</dbReference>
<dbReference type="OrthoDB" id="9810477at2"/>
<dbReference type="Proteomes" id="UP000284416">
    <property type="component" value="Unassembled WGS sequence"/>
</dbReference>
<feature type="domain" description="M23ase beta-sheet core" evidence="3">
    <location>
        <begin position="246"/>
        <end position="345"/>
    </location>
</feature>
<reference evidence="4 5" key="1">
    <citation type="journal article" date="2017" name="Int. J. Syst. Evol. Microbiol.">
        <title>Bacillus notoginsengisoli sp. nov., a novel bacterium isolated from the rhizosphere of Panax notoginseng.</title>
        <authorList>
            <person name="Zhang M.Y."/>
            <person name="Cheng J."/>
            <person name="Cai Y."/>
            <person name="Zhang T.Y."/>
            <person name="Wu Y.Y."/>
            <person name="Manikprabhu D."/>
            <person name="Li W.J."/>
            <person name="Zhang Y.X."/>
        </authorList>
    </citation>
    <scope>NUCLEOTIDE SEQUENCE [LARGE SCALE GENOMIC DNA]</scope>
    <source>
        <strain evidence="4 5">JCM 30743</strain>
    </source>
</reference>
<dbReference type="PANTHER" id="PTHR21666:SF289">
    <property type="entry name" value="L-ALA--D-GLU ENDOPEPTIDASE"/>
    <property type="match status" value="1"/>
</dbReference>
<evidence type="ECO:0000256" key="2">
    <source>
        <dbReference type="SAM" id="MobiDB-lite"/>
    </source>
</evidence>
<dbReference type="Pfam" id="PF01551">
    <property type="entry name" value="Peptidase_M23"/>
    <property type="match status" value="1"/>
</dbReference>
<dbReference type="PANTHER" id="PTHR21666">
    <property type="entry name" value="PEPTIDASE-RELATED"/>
    <property type="match status" value="1"/>
</dbReference>
<dbReference type="InterPro" id="IPR050570">
    <property type="entry name" value="Cell_wall_metabolism_enzyme"/>
</dbReference>
<dbReference type="InterPro" id="IPR023346">
    <property type="entry name" value="Lysozyme-like_dom_sf"/>
</dbReference>
<dbReference type="SUPFAM" id="SSF53955">
    <property type="entry name" value="Lysozyme-like"/>
    <property type="match status" value="1"/>
</dbReference>
<dbReference type="EMBL" id="QWEG01000002">
    <property type="protein sequence ID" value="RHW42654.1"/>
    <property type="molecule type" value="Genomic_DNA"/>
</dbReference>
<dbReference type="InterPro" id="IPR011055">
    <property type="entry name" value="Dup_hybrid_motif"/>
</dbReference>
<gene>
    <name evidence="4" type="ORF">D1B31_03425</name>
</gene>
<protein>
    <submittedName>
        <fullName evidence="4">M23 family peptidase</fullName>
    </submittedName>
</protein>
<evidence type="ECO:0000313" key="5">
    <source>
        <dbReference type="Proteomes" id="UP000284416"/>
    </source>
</evidence>
<name>A0A417YY71_9BACI</name>
<evidence type="ECO:0000313" key="4">
    <source>
        <dbReference type="EMBL" id="RHW42654.1"/>
    </source>
</evidence>
<evidence type="ECO:0000256" key="1">
    <source>
        <dbReference type="ARBA" id="ARBA00022729"/>
    </source>
</evidence>
<dbReference type="GO" id="GO:0004222">
    <property type="term" value="F:metalloendopeptidase activity"/>
    <property type="evidence" value="ECO:0007669"/>
    <property type="project" value="TreeGrafter"/>
</dbReference>
<organism evidence="4 5">
    <name type="scientific">Neobacillus notoginsengisoli</name>
    <dbReference type="NCBI Taxonomy" id="1578198"/>
    <lineage>
        <taxon>Bacteria</taxon>
        <taxon>Bacillati</taxon>
        <taxon>Bacillota</taxon>
        <taxon>Bacilli</taxon>
        <taxon>Bacillales</taxon>
        <taxon>Bacillaceae</taxon>
        <taxon>Neobacillus</taxon>
    </lineage>
</organism>
<dbReference type="AlphaFoldDB" id="A0A417YY71"/>
<sequence>MNTANFSSKGGRPVRVLLILFISLAVAGGVFARVDEPGLTSEPSAPRLGHTIDETDWTAGKTDSKAKEKSDLFGKRMQLYQKADAETGIPWYYLAGVDQYERNVRLARKDLPDPEGAISIFYTPEAWAGAANPNPDDANPGTIAYFEGVGVDGNGNGKASRFEDEDVLQAFANHVLQFGTDNENIRIALWEYYHRDKAVGIIMGFANIFNEFGRIDLEGNAFPVPYRSNHSYKNTWGDARGWGGRRMHEGTDIFAGYGVPVRATSYGIIEMKGWNRFGGWRIGIRDLNNNYHYYAHLSGFAKDIKVGDIVEPGKLIGGVGSSGYGPPGTSGKFPPHLHYGMYKDNGYTEWSFDPYPHLRKWERMDKKAKK</sequence>
<keyword evidence="1" id="KW-0732">Signal</keyword>
<feature type="region of interest" description="Disordered" evidence="2">
    <location>
        <begin position="38"/>
        <end position="64"/>
    </location>
</feature>
<dbReference type="Gene3D" id="2.70.70.10">
    <property type="entry name" value="Glucose Permease (Domain IIA)"/>
    <property type="match status" value="1"/>
</dbReference>
<comment type="caution">
    <text evidence="4">The sequence shown here is derived from an EMBL/GenBank/DDBJ whole genome shotgun (WGS) entry which is preliminary data.</text>
</comment>